<dbReference type="SMART" id="SM00387">
    <property type="entry name" value="HATPase_c"/>
    <property type="match status" value="1"/>
</dbReference>
<evidence type="ECO:0000313" key="5">
    <source>
        <dbReference type="EMBL" id="EAW30676.1"/>
    </source>
</evidence>
<dbReference type="OrthoDB" id="9785252at2"/>
<dbReference type="InterPro" id="IPR005467">
    <property type="entry name" value="His_kinase_dom"/>
</dbReference>
<organism evidence="5 6">
    <name type="scientific">marine gamma proteobacterium HTCC2143</name>
    <dbReference type="NCBI Taxonomy" id="247633"/>
    <lineage>
        <taxon>Bacteria</taxon>
        <taxon>Pseudomonadati</taxon>
        <taxon>Pseudomonadota</taxon>
        <taxon>Gammaproteobacteria</taxon>
        <taxon>Cellvibrionales</taxon>
        <taxon>Spongiibacteraceae</taxon>
        <taxon>BD1-7 clade</taxon>
    </lineage>
</organism>
<proteinExistence type="predicted"/>
<dbReference type="PANTHER" id="PTHR43065">
    <property type="entry name" value="SENSOR HISTIDINE KINASE"/>
    <property type="match status" value="1"/>
</dbReference>
<gene>
    <name evidence="5" type="ORF">GP2143_01017</name>
</gene>
<dbReference type="PROSITE" id="PS50109">
    <property type="entry name" value="HIS_KIN"/>
    <property type="match status" value="1"/>
</dbReference>
<protein>
    <recommendedName>
        <fullName evidence="2">histidine kinase</fullName>
        <ecNumber evidence="2">2.7.13.3</ecNumber>
    </recommendedName>
</protein>
<feature type="transmembrane region" description="Helical" evidence="3">
    <location>
        <begin position="20"/>
        <end position="39"/>
    </location>
</feature>
<evidence type="ECO:0000256" key="2">
    <source>
        <dbReference type="ARBA" id="ARBA00012438"/>
    </source>
</evidence>
<dbReference type="Gene3D" id="3.30.565.10">
    <property type="entry name" value="Histidine kinase-like ATPase, C-terminal domain"/>
    <property type="match status" value="1"/>
</dbReference>
<feature type="domain" description="Histidine kinase" evidence="4">
    <location>
        <begin position="219"/>
        <end position="423"/>
    </location>
</feature>
<evidence type="ECO:0000256" key="3">
    <source>
        <dbReference type="SAM" id="Phobius"/>
    </source>
</evidence>
<dbReference type="InterPro" id="IPR004358">
    <property type="entry name" value="Sig_transdc_His_kin-like_C"/>
</dbReference>
<dbReference type="EC" id="2.7.13.3" evidence="2"/>
<dbReference type="AlphaFoldDB" id="A0YF81"/>
<keyword evidence="3" id="KW-0812">Transmembrane</keyword>
<feature type="transmembrane region" description="Helical" evidence="3">
    <location>
        <begin position="165"/>
        <end position="184"/>
    </location>
</feature>
<keyword evidence="6" id="KW-1185">Reference proteome</keyword>
<dbReference type="InterPro" id="IPR003594">
    <property type="entry name" value="HATPase_dom"/>
</dbReference>
<evidence type="ECO:0000256" key="1">
    <source>
        <dbReference type="ARBA" id="ARBA00000085"/>
    </source>
</evidence>
<accession>A0YF81</accession>
<dbReference type="InterPro" id="IPR036890">
    <property type="entry name" value="HATPase_C_sf"/>
</dbReference>
<feature type="transmembrane region" description="Helical" evidence="3">
    <location>
        <begin position="126"/>
        <end position="145"/>
    </location>
</feature>
<dbReference type="Pfam" id="PF25323">
    <property type="entry name" value="6TM_PilS"/>
    <property type="match status" value="1"/>
</dbReference>
<keyword evidence="3" id="KW-1133">Transmembrane helix</keyword>
<keyword evidence="3" id="KW-0472">Membrane</keyword>
<reference evidence="5 6" key="1">
    <citation type="journal article" date="2010" name="J. Bacteriol.">
        <title>Genome sequence of the oligotrophic marine Gammaproteobacterium HTCC2143, isolated from the Oregon Coast.</title>
        <authorList>
            <person name="Oh H.M."/>
            <person name="Kang I."/>
            <person name="Ferriera S."/>
            <person name="Giovannoni S.J."/>
            <person name="Cho J.C."/>
        </authorList>
    </citation>
    <scope>NUCLEOTIDE SEQUENCE [LARGE SCALE GENOMIC DNA]</scope>
    <source>
        <strain evidence="5 6">HTCC2143</strain>
    </source>
</reference>
<evidence type="ECO:0000259" key="4">
    <source>
        <dbReference type="PROSITE" id="PS50109"/>
    </source>
</evidence>
<feature type="transmembrane region" description="Helical" evidence="3">
    <location>
        <begin position="45"/>
        <end position="65"/>
    </location>
</feature>
<dbReference type="GO" id="GO:0000155">
    <property type="term" value="F:phosphorelay sensor kinase activity"/>
    <property type="evidence" value="ECO:0007669"/>
    <property type="project" value="InterPro"/>
</dbReference>
<dbReference type="Proteomes" id="UP000004931">
    <property type="component" value="Unassembled WGS sequence"/>
</dbReference>
<dbReference type="Pfam" id="PF02518">
    <property type="entry name" value="HATPase_c"/>
    <property type="match status" value="1"/>
</dbReference>
<evidence type="ECO:0000313" key="6">
    <source>
        <dbReference type="Proteomes" id="UP000004931"/>
    </source>
</evidence>
<dbReference type="SUPFAM" id="SSF55874">
    <property type="entry name" value="ATPase domain of HSP90 chaperone/DNA topoisomerase II/histidine kinase"/>
    <property type="match status" value="1"/>
</dbReference>
<dbReference type="eggNOG" id="COG4191">
    <property type="taxonomic scope" value="Bacteria"/>
</dbReference>
<dbReference type="PANTHER" id="PTHR43065:SF42">
    <property type="entry name" value="TWO-COMPONENT SENSOR PPRA"/>
    <property type="match status" value="1"/>
</dbReference>
<dbReference type="SUPFAM" id="SSF47384">
    <property type="entry name" value="Homodimeric domain of signal transducing histidine kinase"/>
    <property type="match status" value="1"/>
</dbReference>
<dbReference type="InterPro" id="IPR036097">
    <property type="entry name" value="HisK_dim/P_sf"/>
</dbReference>
<comment type="catalytic activity">
    <reaction evidence="1">
        <text>ATP + protein L-histidine = ADP + protein N-phospho-L-histidine.</text>
        <dbReference type="EC" id="2.7.13.3"/>
    </reaction>
</comment>
<name>A0YF81_9GAMM</name>
<dbReference type="STRING" id="247633.GP2143_01017"/>
<dbReference type="EMBL" id="AAVT01000007">
    <property type="protein sequence ID" value="EAW30676.1"/>
    <property type="molecule type" value="Genomic_DNA"/>
</dbReference>
<dbReference type="PRINTS" id="PR00344">
    <property type="entry name" value="BCTRLSENSOR"/>
</dbReference>
<dbReference type="Gene3D" id="1.10.287.130">
    <property type="match status" value="1"/>
</dbReference>
<comment type="caution">
    <text evidence="5">The sequence shown here is derived from an EMBL/GenBank/DDBJ whole genome shotgun (WGS) entry which is preliminary data.</text>
</comment>
<sequence length="430" mass="47440">MQNFPTLSLTASVSNLRRLAIIRLIFIAVLLSALAYAYLATSVDLANSIHLTMVALLTVLTLLTYWRLQQPWPVTDLEYFCQLLIDITGLTALLYFSGGATNPFVSYYLVPLTISAAILPWRFTWIIAGISLLAYSLMLFFYQPLVDFQPASGHQHNDGGFNLHILGMWFTFALSTGLITYFVVKMANALRQQETVRVNSRENELLDEQVLAVATLAAGTAHELGTPLATMTILLDEMEQEYSQQPLGSDLKLLQAQVNYCRQILQGLVSTAEAHSHGTKENAVIAAYMQQLLDHWQVIRPDSNYVADIDESCQSNSLEVDPTLEQTIINLLNNAADACADNIEITVNCQHAALLITIRDHGPGIPLDMTEQLGKPFVTTKGKGLGLGLFLTHATINRYNGTIELHNHPDGGTVAKISLPLNTTPNNDKQ</sequence>